<sequence>MQAKAGNLGAVMEILTGTGEEELKELLEKQNQSGETAFYVAAEYAVHDAAAAQGHIEIVNLLLDAGSSLATIAKSNGKTALHSAARNGHVEVVQAMEPGISTRIDQKGQTALHMAVKGQKIEVVEELVVAEPSSVNRKGRAQTIFSIFPTFLPYQTRINPKIILWTVHNFAMSRSLSTLYPKTEIFWGSVKAKGLNNAINSTTVVNCAVLIASVTFAAIYTVPGEYIDDPNEIPPGQYSLGEPNVAPKAPFIIFFVFDSIALFISLADVVAWCKHQS</sequence>
<evidence type="ECO:0000256" key="1">
    <source>
        <dbReference type="ARBA" id="ARBA00004141"/>
    </source>
</evidence>
<organism evidence="10 11">
    <name type="scientific">Salix brachista</name>
    <dbReference type="NCBI Taxonomy" id="2182728"/>
    <lineage>
        <taxon>Eukaryota</taxon>
        <taxon>Viridiplantae</taxon>
        <taxon>Streptophyta</taxon>
        <taxon>Embryophyta</taxon>
        <taxon>Tracheophyta</taxon>
        <taxon>Spermatophyta</taxon>
        <taxon>Magnoliopsida</taxon>
        <taxon>eudicotyledons</taxon>
        <taxon>Gunneridae</taxon>
        <taxon>Pentapetalae</taxon>
        <taxon>rosids</taxon>
        <taxon>fabids</taxon>
        <taxon>Malpighiales</taxon>
        <taxon>Salicaceae</taxon>
        <taxon>Saliceae</taxon>
        <taxon>Salix</taxon>
    </lineage>
</organism>
<evidence type="ECO:0000313" key="11">
    <source>
        <dbReference type="Proteomes" id="UP000326939"/>
    </source>
</evidence>
<comment type="subcellular location">
    <subcellularLocation>
        <location evidence="1">Membrane</location>
        <topology evidence="1">Multi-pass membrane protein</topology>
    </subcellularLocation>
</comment>
<feature type="transmembrane region" description="Helical" evidence="8">
    <location>
        <begin position="251"/>
        <end position="273"/>
    </location>
</feature>
<keyword evidence="4 8" id="KW-1133">Transmembrane helix</keyword>
<dbReference type="PANTHER" id="PTHR24186:SF18">
    <property type="entry name" value="ANKYRIN REPEAT FAMILY PROTEIN"/>
    <property type="match status" value="1"/>
</dbReference>
<evidence type="ECO:0000256" key="3">
    <source>
        <dbReference type="ARBA" id="ARBA00022737"/>
    </source>
</evidence>
<keyword evidence="3" id="KW-0677">Repeat</keyword>
<proteinExistence type="predicted"/>
<feature type="repeat" description="ANK" evidence="7">
    <location>
        <begin position="107"/>
        <end position="128"/>
    </location>
</feature>
<evidence type="ECO:0000256" key="2">
    <source>
        <dbReference type="ARBA" id="ARBA00022692"/>
    </source>
</evidence>
<dbReference type="PROSITE" id="PS50297">
    <property type="entry name" value="ANK_REP_REGION"/>
    <property type="match status" value="2"/>
</dbReference>
<reference evidence="11" key="1">
    <citation type="journal article" date="2019" name="Gigascience">
        <title>De novo genome assembly of the endangered Acer yangbiense, a plant species with extremely small populations endemic to Yunnan Province, China.</title>
        <authorList>
            <person name="Yang J."/>
            <person name="Wariss H.M."/>
            <person name="Tao L."/>
            <person name="Zhang R."/>
            <person name="Yun Q."/>
            <person name="Hollingsworth P."/>
            <person name="Dao Z."/>
            <person name="Luo G."/>
            <person name="Guo H."/>
            <person name="Ma Y."/>
            <person name="Sun W."/>
        </authorList>
    </citation>
    <scope>NUCLEOTIDE SEQUENCE [LARGE SCALE GENOMIC DNA]</scope>
    <source>
        <strain evidence="11">cv. br00</strain>
    </source>
</reference>
<feature type="domain" description="PGG" evidence="9">
    <location>
        <begin position="193"/>
        <end position="272"/>
    </location>
</feature>
<keyword evidence="6 8" id="KW-0472">Membrane</keyword>
<evidence type="ECO:0000256" key="8">
    <source>
        <dbReference type="SAM" id="Phobius"/>
    </source>
</evidence>
<dbReference type="PANTHER" id="PTHR24186">
    <property type="entry name" value="PROTEIN PHOSPHATASE 1 REGULATORY SUBUNIT"/>
    <property type="match status" value="1"/>
</dbReference>
<evidence type="ECO:0000256" key="7">
    <source>
        <dbReference type="PROSITE-ProRule" id="PRU00023"/>
    </source>
</evidence>
<dbReference type="InterPro" id="IPR036770">
    <property type="entry name" value="Ankyrin_rpt-contain_sf"/>
</dbReference>
<evidence type="ECO:0000256" key="5">
    <source>
        <dbReference type="ARBA" id="ARBA00023043"/>
    </source>
</evidence>
<feature type="transmembrane region" description="Helical" evidence="8">
    <location>
        <begin position="203"/>
        <end position="222"/>
    </location>
</feature>
<dbReference type="Proteomes" id="UP000326939">
    <property type="component" value="Chromosome 7"/>
</dbReference>
<gene>
    <name evidence="10" type="ORF">DKX38_011626</name>
</gene>
<keyword evidence="2 8" id="KW-0812">Transmembrane</keyword>
<accession>A0A5N5LZI7</accession>
<name>A0A5N5LZI7_9ROSI</name>
<evidence type="ECO:0000256" key="6">
    <source>
        <dbReference type="ARBA" id="ARBA00023136"/>
    </source>
</evidence>
<dbReference type="GO" id="GO:0005886">
    <property type="term" value="C:plasma membrane"/>
    <property type="evidence" value="ECO:0007669"/>
    <property type="project" value="TreeGrafter"/>
</dbReference>
<dbReference type="Pfam" id="PF13962">
    <property type="entry name" value="PGG"/>
    <property type="match status" value="1"/>
</dbReference>
<evidence type="ECO:0000259" key="9">
    <source>
        <dbReference type="Pfam" id="PF13962"/>
    </source>
</evidence>
<comment type="caution">
    <text evidence="10">The sequence shown here is derived from an EMBL/GenBank/DDBJ whole genome shotgun (WGS) entry which is preliminary data.</text>
</comment>
<dbReference type="Gene3D" id="1.25.40.20">
    <property type="entry name" value="Ankyrin repeat-containing domain"/>
    <property type="match status" value="1"/>
</dbReference>
<dbReference type="EMBL" id="VDCV01000007">
    <property type="protein sequence ID" value="KAB5548220.1"/>
    <property type="molecule type" value="Genomic_DNA"/>
</dbReference>
<dbReference type="InterPro" id="IPR002110">
    <property type="entry name" value="Ankyrin_rpt"/>
</dbReference>
<dbReference type="SMART" id="SM00248">
    <property type="entry name" value="ANK"/>
    <property type="match status" value="3"/>
</dbReference>
<keyword evidence="5 7" id="KW-0040">ANK repeat</keyword>
<dbReference type="InterPro" id="IPR026961">
    <property type="entry name" value="PGG_dom"/>
</dbReference>
<dbReference type="AlphaFoldDB" id="A0A5N5LZI7"/>
<dbReference type="PROSITE" id="PS50088">
    <property type="entry name" value="ANK_REPEAT"/>
    <property type="match status" value="2"/>
</dbReference>
<evidence type="ECO:0000256" key="4">
    <source>
        <dbReference type="ARBA" id="ARBA00022989"/>
    </source>
</evidence>
<evidence type="ECO:0000313" key="10">
    <source>
        <dbReference type="EMBL" id="KAB5548220.1"/>
    </source>
</evidence>
<keyword evidence="11" id="KW-1185">Reference proteome</keyword>
<dbReference type="SUPFAM" id="SSF48403">
    <property type="entry name" value="Ankyrin repeat"/>
    <property type="match status" value="1"/>
</dbReference>
<protein>
    <recommendedName>
        <fullName evidence="9">PGG domain-containing protein</fullName>
    </recommendedName>
</protein>
<dbReference type="Pfam" id="PF12796">
    <property type="entry name" value="Ank_2"/>
    <property type="match status" value="1"/>
</dbReference>
<feature type="repeat" description="ANK" evidence="7">
    <location>
        <begin position="76"/>
        <end position="96"/>
    </location>
</feature>